<dbReference type="Proteomes" id="UP001058074">
    <property type="component" value="Unassembled WGS sequence"/>
</dbReference>
<proteinExistence type="predicted"/>
<protein>
    <submittedName>
        <fullName evidence="1">Uncharacterized protein</fullName>
    </submittedName>
</protein>
<accession>A0ACB5R789</accession>
<comment type="caution">
    <text evidence="1">The sequence shown here is derived from an EMBL/GenBank/DDBJ whole genome shotgun (WGS) entry which is preliminary data.</text>
</comment>
<sequence length="278" mass="31406">MKYKCLSKLMAGLVAATCLVAPIQASASTITAPQTQSIVASATVTDQTVKLDSVSYVATDYIHSDANYWHTTCAVNHYKAYIVVDNKSYDKTIVLHYIDGYGEWKDSNKATYVETRSDGKELWVVDGYFLGNAQFAINYKEANVWDNNNGKDYMLYDLKSTSPEAAQPVKVQSLSYRAVASIHDNNNYWHAPYTEYIYTTYIVVDNKSYDKTIVLHYIDADGVWKDSPKATYVSTQSDGKELWVINGTFGGNAEFAVNYKEANLWDNNYGKNYRLLDF</sequence>
<evidence type="ECO:0000313" key="2">
    <source>
        <dbReference type="Proteomes" id="UP001058074"/>
    </source>
</evidence>
<dbReference type="EMBL" id="BROD01000001">
    <property type="protein sequence ID" value="GKX64873.1"/>
    <property type="molecule type" value="Genomic_DNA"/>
</dbReference>
<reference evidence="1" key="1">
    <citation type="journal article" date="2025" name="Int. J. Syst. Evol. Microbiol.">
        <title>Inconstantimicrobium mannanitabidum sp. nov., a novel member of the family Clostridiaceae isolated from anoxic soil under the treatment of reductive soil disinfestation.</title>
        <authorList>
            <person name="Ueki A."/>
            <person name="Tonouchi A."/>
            <person name="Honma S."/>
            <person name="Kaku N."/>
            <person name="Ueki K."/>
        </authorList>
    </citation>
    <scope>NUCLEOTIDE SEQUENCE</scope>
    <source>
        <strain evidence="1">TW13</strain>
    </source>
</reference>
<organism evidence="1 2">
    <name type="scientific">Inconstantimicrobium mannanitabidum</name>
    <dbReference type="NCBI Taxonomy" id="1604901"/>
    <lineage>
        <taxon>Bacteria</taxon>
        <taxon>Bacillati</taxon>
        <taxon>Bacillota</taxon>
        <taxon>Clostridia</taxon>
        <taxon>Eubacteriales</taxon>
        <taxon>Clostridiaceae</taxon>
        <taxon>Inconstantimicrobium</taxon>
    </lineage>
</organism>
<gene>
    <name evidence="1" type="ORF">rsdtw13_01310</name>
</gene>
<evidence type="ECO:0000313" key="1">
    <source>
        <dbReference type="EMBL" id="GKX64873.1"/>
    </source>
</evidence>
<name>A0ACB5R789_9CLOT</name>
<keyword evidence="2" id="KW-1185">Reference proteome</keyword>